<organism evidence="1">
    <name type="scientific">hydrothermal vent metagenome</name>
    <dbReference type="NCBI Taxonomy" id="652676"/>
    <lineage>
        <taxon>unclassified sequences</taxon>
        <taxon>metagenomes</taxon>
        <taxon>ecological metagenomes</taxon>
    </lineage>
</organism>
<dbReference type="EMBL" id="UOEP01000087">
    <property type="protein sequence ID" value="VAW18425.1"/>
    <property type="molecule type" value="Genomic_DNA"/>
</dbReference>
<dbReference type="AlphaFoldDB" id="A0A3B0TIE0"/>
<proteinExistence type="predicted"/>
<evidence type="ECO:0008006" key="2">
    <source>
        <dbReference type="Google" id="ProtNLM"/>
    </source>
</evidence>
<evidence type="ECO:0000313" key="1">
    <source>
        <dbReference type="EMBL" id="VAW18425.1"/>
    </source>
</evidence>
<accession>A0A3B0TIE0</accession>
<reference evidence="1" key="1">
    <citation type="submission" date="2018-06" db="EMBL/GenBank/DDBJ databases">
        <authorList>
            <person name="Zhirakovskaya E."/>
        </authorList>
    </citation>
    <scope>NUCLEOTIDE SEQUENCE</scope>
</reference>
<sequence length="226" mass="24341">MKKITLLLFSGLSLLFGFTSHAQESSGSWDTGMDLYSSYIFRGSKLSSGPALQPYFEFSTESFAIGVWGSYSFSAEGVDPETKIANYYMETDLYASYSFDFGLALTLTDYFYPPSQFFDGASHFFEPMATLELGSFTFTGAYIMGAKETGISDLYVEAALSAGPVDITLGGGDGAYTVDSNFGICNIGIATSKEIRITDSFSLPVSGALILNPSSEQFHVVVGISL</sequence>
<protein>
    <recommendedName>
        <fullName evidence="2">Outer membrane protein beta-barrel domain-containing protein</fullName>
    </recommendedName>
</protein>
<gene>
    <name evidence="1" type="ORF">MNBD_BACTEROID01-917</name>
</gene>
<name>A0A3B0TIE0_9ZZZZ</name>